<evidence type="ECO:0000256" key="3">
    <source>
        <dbReference type="ARBA" id="ARBA00022475"/>
    </source>
</evidence>
<keyword evidence="4 9" id="KW-0808">Transferase</keyword>
<dbReference type="EC" id="2.3.1.269" evidence="9"/>
<evidence type="ECO:0000256" key="6">
    <source>
        <dbReference type="ARBA" id="ARBA00022989"/>
    </source>
</evidence>
<comment type="subcellular location">
    <subcellularLocation>
        <location evidence="1 9">Cell membrane</location>
        <topology evidence="1 9">Multi-pass membrane protein</topology>
    </subcellularLocation>
</comment>
<feature type="transmembrane region" description="Helical" evidence="9">
    <location>
        <begin position="19"/>
        <end position="35"/>
    </location>
</feature>
<feature type="domain" description="CN hydrolase" evidence="10">
    <location>
        <begin position="213"/>
        <end position="462"/>
    </location>
</feature>
<dbReference type="SUPFAM" id="SSF56317">
    <property type="entry name" value="Carbon-nitrogen hydrolase"/>
    <property type="match status" value="1"/>
</dbReference>
<dbReference type="InterPro" id="IPR004563">
    <property type="entry name" value="Apolipo_AcylTrfase"/>
</dbReference>
<keyword evidence="7 9" id="KW-0472">Membrane</keyword>
<comment type="function">
    <text evidence="9">Catalyzes the phospholipid dependent N-acylation of the N-terminal cysteine of apolipoprotein, the last step in lipoprotein maturation.</text>
</comment>
<dbReference type="NCBIfam" id="TIGR00546">
    <property type="entry name" value="lnt"/>
    <property type="match status" value="1"/>
</dbReference>
<dbReference type="HAMAP" id="MF_01148">
    <property type="entry name" value="Lnt"/>
    <property type="match status" value="1"/>
</dbReference>
<evidence type="ECO:0000256" key="5">
    <source>
        <dbReference type="ARBA" id="ARBA00022692"/>
    </source>
</evidence>
<feature type="transmembrane region" description="Helical" evidence="9">
    <location>
        <begin position="110"/>
        <end position="129"/>
    </location>
</feature>
<evidence type="ECO:0000256" key="1">
    <source>
        <dbReference type="ARBA" id="ARBA00004651"/>
    </source>
</evidence>
<organism evidence="11">
    <name type="scientific">Candidatus Aschnera chinzeii</name>
    <dbReference type="NCBI Taxonomy" id="1485666"/>
    <lineage>
        <taxon>Bacteria</taxon>
        <taxon>Pseudomonadati</taxon>
        <taxon>Pseudomonadota</taxon>
        <taxon>Gammaproteobacteria</taxon>
        <taxon>Enterobacterales</taxon>
        <taxon>Enterobacteriaceae</taxon>
        <taxon>Candidatus Aschnera</taxon>
    </lineage>
</organism>
<dbReference type="InterPro" id="IPR045378">
    <property type="entry name" value="LNT_N"/>
</dbReference>
<name>A0AAT9G3U0_9ENTR</name>
<dbReference type="InterPro" id="IPR036526">
    <property type="entry name" value="C-N_Hydrolase_sf"/>
</dbReference>
<dbReference type="GO" id="GO:0042158">
    <property type="term" value="P:lipoprotein biosynthetic process"/>
    <property type="evidence" value="ECO:0007669"/>
    <property type="project" value="UniProtKB-UniRule"/>
</dbReference>
<dbReference type="CDD" id="cd07571">
    <property type="entry name" value="ALP_N-acyl_transferase"/>
    <property type="match status" value="1"/>
</dbReference>
<dbReference type="PROSITE" id="PS50263">
    <property type="entry name" value="CN_HYDROLASE"/>
    <property type="match status" value="1"/>
</dbReference>
<gene>
    <name evidence="9 11" type="primary">lnt</name>
    <name evidence="11" type="ORF">ACHINZ_0540</name>
</gene>
<evidence type="ECO:0000313" key="11">
    <source>
        <dbReference type="EMBL" id="BET44384.1"/>
    </source>
</evidence>
<dbReference type="PANTHER" id="PTHR38686:SF1">
    <property type="entry name" value="APOLIPOPROTEIN N-ACYLTRANSFERASE"/>
    <property type="match status" value="1"/>
</dbReference>
<sequence>MLSLCLGACGTLSFSPFDIWPTAIISIIGLNYLIINKSNTEGFFIALWWGIGLFGFGINWIYISIIYYTNISYSLGVIIITVLIIYLSLYPGIFAYIINTYYKKCNIYRLLFASPVIWHITEYLRGIILTGFPWLQFGYTQIDGPLKNIAPLFGVEMITITMVIISNSLILSIKEKKVIYVIFGIIILIIPKIIMNYKWITPLNDKKIHLVLVQGNIDQNIKWQKNYLFNNINTYIKLSKPYFNLNKIIVWPESAIVINEADISSWLKYFDKMLKIHNTVLITGIITTNNIKNENINFFNSIISLGNEIAYNYQTNNRYYKHHLVPFGEYIPFHVILKSIFKNINIPMSNFINGKYKQKQLIAGKFKLTPSICYESILGNQIKDNFKPNTDFILTITNDAWFRDSHGPWQHLQMTRMRALELGRPLVQASNNGITAIIKPNGDIQNKIPQFKRTVLIDELIPTTGITPFSYYGNLPTSIFLSILFLFSMKNIISIKNKKIISKNKNITFLKF</sequence>
<dbReference type="Pfam" id="PF00795">
    <property type="entry name" value="CN_hydrolase"/>
    <property type="match status" value="1"/>
</dbReference>
<dbReference type="Gene3D" id="3.60.110.10">
    <property type="entry name" value="Carbon-nitrogen hydrolase"/>
    <property type="match status" value="1"/>
</dbReference>
<feature type="transmembrane region" description="Helical" evidence="9">
    <location>
        <begin position="178"/>
        <end position="200"/>
    </location>
</feature>
<evidence type="ECO:0000256" key="8">
    <source>
        <dbReference type="ARBA" id="ARBA00023315"/>
    </source>
</evidence>
<dbReference type="AlphaFoldDB" id="A0AAT9G3U0"/>
<evidence type="ECO:0000256" key="7">
    <source>
        <dbReference type="ARBA" id="ARBA00023136"/>
    </source>
</evidence>
<feature type="transmembrane region" description="Helical" evidence="9">
    <location>
        <begin position="75"/>
        <end position="98"/>
    </location>
</feature>
<feature type="transmembrane region" description="Helical" evidence="9">
    <location>
        <begin position="149"/>
        <end position="171"/>
    </location>
</feature>
<reference evidence="11" key="1">
    <citation type="journal article" date="2023" name="Front. Microbiol.">
        <title>Genome analysis of Candidatus Aschnera chinzeii, the bacterial endosymbiont of the blood-sucking bat fly Penicillidia jenynsii (Insecta: Diptera: Nycteribiidae).</title>
        <authorList>
            <person name="Koga R."/>
            <person name="Moriyama M."/>
            <person name="Nozaki T."/>
            <person name="Fukatsu T."/>
        </authorList>
    </citation>
    <scope>NUCLEOTIDE SEQUENCE</scope>
    <source>
        <strain evidence="11">Kw-01</strain>
    </source>
</reference>
<dbReference type="GO" id="GO:0016410">
    <property type="term" value="F:N-acyltransferase activity"/>
    <property type="evidence" value="ECO:0007669"/>
    <property type="project" value="UniProtKB-UniRule"/>
</dbReference>
<comment type="pathway">
    <text evidence="9">Protein modification; lipoprotein biosynthesis (N-acyl transfer).</text>
</comment>
<dbReference type="GO" id="GO:0005886">
    <property type="term" value="C:plasma membrane"/>
    <property type="evidence" value="ECO:0007669"/>
    <property type="project" value="UniProtKB-SubCell"/>
</dbReference>
<keyword evidence="8 9" id="KW-0012">Acyltransferase</keyword>
<reference evidence="11" key="2">
    <citation type="submission" date="2023-10" db="EMBL/GenBank/DDBJ databases">
        <authorList>
            <person name="Koga R."/>
            <person name="Fukatsu T."/>
        </authorList>
    </citation>
    <scope>NUCLEOTIDE SEQUENCE</scope>
    <source>
        <strain evidence="11">Kw-01</strain>
    </source>
</reference>
<keyword evidence="5 9" id="KW-0812">Transmembrane</keyword>
<dbReference type="EMBL" id="AP028961">
    <property type="protein sequence ID" value="BET44384.1"/>
    <property type="molecule type" value="Genomic_DNA"/>
</dbReference>
<evidence type="ECO:0000256" key="4">
    <source>
        <dbReference type="ARBA" id="ARBA00022679"/>
    </source>
</evidence>
<accession>A0AAT9G3U0</accession>
<dbReference type="PANTHER" id="PTHR38686">
    <property type="entry name" value="APOLIPOPROTEIN N-ACYLTRANSFERASE"/>
    <property type="match status" value="1"/>
</dbReference>
<dbReference type="Pfam" id="PF20154">
    <property type="entry name" value="LNT_N"/>
    <property type="match status" value="1"/>
</dbReference>
<feature type="transmembrane region" description="Helical" evidence="9">
    <location>
        <begin position="469"/>
        <end position="489"/>
    </location>
</feature>
<evidence type="ECO:0000256" key="2">
    <source>
        <dbReference type="ARBA" id="ARBA00010065"/>
    </source>
</evidence>
<comment type="catalytic activity">
    <reaction evidence="9">
        <text>N-terminal S-1,2-diacyl-sn-glyceryl-L-cysteinyl-[lipoprotein] + a glycerophospholipid = N-acyl-S-1,2-diacyl-sn-glyceryl-L-cysteinyl-[lipoprotein] + a 2-acyl-sn-glycero-3-phospholipid + H(+)</text>
        <dbReference type="Rhea" id="RHEA:48228"/>
        <dbReference type="Rhea" id="RHEA-COMP:14681"/>
        <dbReference type="Rhea" id="RHEA-COMP:14684"/>
        <dbReference type="ChEBI" id="CHEBI:15378"/>
        <dbReference type="ChEBI" id="CHEBI:136912"/>
        <dbReference type="ChEBI" id="CHEBI:140656"/>
        <dbReference type="ChEBI" id="CHEBI:140657"/>
        <dbReference type="ChEBI" id="CHEBI:140660"/>
        <dbReference type="EC" id="2.3.1.269"/>
    </reaction>
</comment>
<evidence type="ECO:0000256" key="9">
    <source>
        <dbReference type="HAMAP-Rule" id="MF_01148"/>
    </source>
</evidence>
<proteinExistence type="inferred from homology"/>
<feature type="transmembrane region" description="Helical" evidence="9">
    <location>
        <begin position="47"/>
        <end position="69"/>
    </location>
</feature>
<keyword evidence="6 9" id="KW-1133">Transmembrane helix</keyword>
<evidence type="ECO:0000259" key="10">
    <source>
        <dbReference type="PROSITE" id="PS50263"/>
    </source>
</evidence>
<comment type="similarity">
    <text evidence="2 9">Belongs to the CN hydrolase family. Apolipoprotein N-acyltransferase subfamily.</text>
</comment>
<protein>
    <recommendedName>
        <fullName evidence="9">Apolipoprotein N-acyltransferase</fullName>
        <shortName evidence="9">ALP N-acyltransferase</shortName>
        <ecNumber evidence="9">2.3.1.269</ecNumber>
    </recommendedName>
</protein>
<keyword evidence="3 9" id="KW-1003">Cell membrane</keyword>
<dbReference type="InterPro" id="IPR003010">
    <property type="entry name" value="C-N_Hydrolase"/>
</dbReference>